<dbReference type="KEGG" id="dvi:6634096"/>
<feature type="region of interest" description="Disordered" evidence="1">
    <location>
        <begin position="1"/>
        <end position="43"/>
    </location>
</feature>
<dbReference type="PhylomeDB" id="B4M9A4"/>
<dbReference type="InParanoid" id="B4M9A4"/>
<dbReference type="eggNOG" id="ENOG502T8ZZ">
    <property type="taxonomic scope" value="Eukaryota"/>
</dbReference>
<evidence type="ECO:0000313" key="3">
    <source>
        <dbReference type="EMBL" id="EDW57780.1"/>
    </source>
</evidence>
<dbReference type="Pfam" id="PF15866">
    <property type="entry name" value="DUF4729"/>
    <property type="match status" value="1"/>
</dbReference>
<dbReference type="HOGENOM" id="CLU_931457_0_0_1"/>
<evidence type="ECO:0000256" key="1">
    <source>
        <dbReference type="SAM" id="MobiDB-lite"/>
    </source>
</evidence>
<dbReference type="AlphaFoldDB" id="B4M9A4"/>
<evidence type="ECO:0000259" key="2">
    <source>
        <dbReference type="Pfam" id="PF15866"/>
    </source>
</evidence>
<dbReference type="Proteomes" id="UP000008792">
    <property type="component" value="Unassembled WGS sequence"/>
</dbReference>
<dbReference type="OMA" id="IFPWSAN"/>
<sequence>MQPNSSSNEVTDGLDTESLPGNSANNRRQRRRQEKRQRQLKEKTHLLYTKHFSNFRLPVSVPSTDLKMVQLSRYESIVDRERHPPLFVVPDQKSQWARLRMISCPCHGCSCTLDPNGWLSHYLSVHMPRLGVPFVDVPFPIEKQTLHATCNVGSLDYDVNTLLGVFGYQRFGLNPLNCPRNTLLPRDYRKYSQHGVILLFACRTRHGLLWQRKQIDDVVAIWVSTPLQGISISLRCVAHPAQTTRYYPKLLHARPLPASSVKAPPCREFIKTDSNVIVISYQDLWQLLTLNVGQQLLNVELHLTGEQKI</sequence>
<accession>B4M9A4</accession>
<proteinExistence type="predicted"/>
<feature type="domain" description="DUF4729" evidence="2">
    <location>
        <begin position="103"/>
        <end position="288"/>
    </location>
</feature>
<name>B4M9A4_DROVI</name>
<dbReference type="SMR" id="B4M9A4"/>
<gene>
    <name evidence="3" type="primary">Dvir\GJ18277</name>
    <name evidence="3" type="ORF">Dvir_GJ18277</name>
</gene>
<keyword evidence="4" id="KW-1185">Reference proteome</keyword>
<dbReference type="OrthoDB" id="7880410at2759"/>
<protein>
    <recommendedName>
        <fullName evidence="2">DUF4729 domain-containing protein</fullName>
    </recommendedName>
</protein>
<dbReference type="EMBL" id="CH940654">
    <property type="protein sequence ID" value="EDW57780.1"/>
    <property type="molecule type" value="Genomic_DNA"/>
</dbReference>
<reference evidence="3 4" key="1">
    <citation type="journal article" date="2007" name="Nature">
        <title>Evolution of genes and genomes on the Drosophila phylogeny.</title>
        <authorList>
            <consortium name="Drosophila 12 Genomes Consortium"/>
            <person name="Clark A.G."/>
            <person name="Eisen M.B."/>
            <person name="Smith D.R."/>
            <person name="Bergman C.M."/>
            <person name="Oliver B."/>
            <person name="Markow T.A."/>
            <person name="Kaufman T.C."/>
            <person name="Kellis M."/>
            <person name="Gelbart W."/>
            <person name="Iyer V.N."/>
            <person name="Pollard D.A."/>
            <person name="Sackton T.B."/>
            <person name="Larracuente A.M."/>
            <person name="Singh N.D."/>
            <person name="Abad J.P."/>
            <person name="Abt D.N."/>
            <person name="Adryan B."/>
            <person name="Aguade M."/>
            <person name="Akashi H."/>
            <person name="Anderson W.W."/>
            <person name="Aquadro C.F."/>
            <person name="Ardell D.H."/>
            <person name="Arguello R."/>
            <person name="Artieri C.G."/>
            <person name="Barbash D.A."/>
            <person name="Barker D."/>
            <person name="Barsanti P."/>
            <person name="Batterham P."/>
            <person name="Batzoglou S."/>
            <person name="Begun D."/>
            <person name="Bhutkar A."/>
            <person name="Blanco E."/>
            <person name="Bosak S.A."/>
            <person name="Bradley R.K."/>
            <person name="Brand A.D."/>
            <person name="Brent M.R."/>
            <person name="Brooks A.N."/>
            <person name="Brown R.H."/>
            <person name="Butlin R.K."/>
            <person name="Caggese C."/>
            <person name="Calvi B.R."/>
            <person name="Bernardo de Carvalho A."/>
            <person name="Caspi A."/>
            <person name="Castrezana S."/>
            <person name="Celniker S.E."/>
            <person name="Chang J.L."/>
            <person name="Chapple C."/>
            <person name="Chatterji S."/>
            <person name="Chinwalla A."/>
            <person name="Civetta A."/>
            <person name="Clifton S.W."/>
            <person name="Comeron J.M."/>
            <person name="Costello J.C."/>
            <person name="Coyne J.A."/>
            <person name="Daub J."/>
            <person name="David R.G."/>
            <person name="Delcher A.L."/>
            <person name="Delehaunty K."/>
            <person name="Do C.B."/>
            <person name="Ebling H."/>
            <person name="Edwards K."/>
            <person name="Eickbush T."/>
            <person name="Evans J.D."/>
            <person name="Filipski A."/>
            <person name="Findeiss S."/>
            <person name="Freyhult E."/>
            <person name="Fulton L."/>
            <person name="Fulton R."/>
            <person name="Garcia A.C."/>
            <person name="Gardiner A."/>
            <person name="Garfield D.A."/>
            <person name="Garvin B.E."/>
            <person name="Gibson G."/>
            <person name="Gilbert D."/>
            <person name="Gnerre S."/>
            <person name="Godfrey J."/>
            <person name="Good R."/>
            <person name="Gotea V."/>
            <person name="Gravely B."/>
            <person name="Greenberg A.J."/>
            <person name="Griffiths-Jones S."/>
            <person name="Gross S."/>
            <person name="Guigo R."/>
            <person name="Gustafson E.A."/>
            <person name="Haerty W."/>
            <person name="Hahn M.W."/>
            <person name="Halligan D.L."/>
            <person name="Halpern A.L."/>
            <person name="Halter G.M."/>
            <person name="Han M.V."/>
            <person name="Heger A."/>
            <person name="Hillier L."/>
            <person name="Hinrichs A.S."/>
            <person name="Holmes I."/>
            <person name="Hoskins R.A."/>
            <person name="Hubisz M.J."/>
            <person name="Hultmark D."/>
            <person name="Huntley M.A."/>
            <person name="Jaffe D.B."/>
            <person name="Jagadeeshan S."/>
            <person name="Jeck W.R."/>
            <person name="Johnson J."/>
            <person name="Jones C.D."/>
            <person name="Jordan W.C."/>
            <person name="Karpen G.H."/>
            <person name="Kataoka E."/>
            <person name="Keightley P.D."/>
            <person name="Kheradpour P."/>
            <person name="Kirkness E.F."/>
            <person name="Koerich L.B."/>
            <person name="Kristiansen K."/>
            <person name="Kudrna D."/>
            <person name="Kulathinal R.J."/>
            <person name="Kumar S."/>
            <person name="Kwok R."/>
            <person name="Lander E."/>
            <person name="Langley C.H."/>
            <person name="Lapoint R."/>
            <person name="Lazzaro B.P."/>
            <person name="Lee S.J."/>
            <person name="Levesque L."/>
            <person name="Li R."/>
            <person name="Lin C.F."/>
            <person name="Lin M.F."/>
            <person name="Lindblad-Toh K."/>
            <person name="Llopart A."/>
            <person name="Long M."/>
            <person name="Low L."/>
            <person name="Lozovsky E."/>
            <person name="Lu J."/>
            <person name="Luo M."/>
            <person name="Machado C.A."/>
            <person name="Makalowski W."/>
            <person name="Marzo M."/>
            <person name="Matsuda M."/>
            <person name="Matzkin L."/>
            <person name="McAllister B."/>
            <person name="McBride C.S."/>
            <person name="McKernan B."/>
            <person name="McKernan K."/>
            <person name="Mendez-Lago M."/>
            <person name="Minx P."/>
            <person name="Mollenhauer M.U."/>
            <person name="Montooth K."/>
            <person name="Mount S.M."/>
            <person name="Mu X."/>
            <person name="Myers E."/>
            <person name="Negre B."/>
            <person name="Newfeld S."/>
            <person name="Nielsen R."/>
            <person name="Noor M.A."/>
            <person name="O'Grady P."/>
            <person name="Pachter L."/>
            <person name="Papaceit M."/>
            <person name="Parisi M.J."/>
            <person name="Parisi M."/>
            <person name="Parts L."/>
            <person name="Pedersen J.S."/>
            <person name="Pesole G."/>
            <person name="Phillippy A.M."/>
            <person name="Ponting C.P."/>
            <person name="Pop M."/>
            <person name="Porcelli D."/>
            <person name="Powell J.R."/>
            <person name="Prohaska S."/>
            <person name="Pruitt K."/>
            <person name="Puig M."/>
            <person name="Quesneville H."/>
            <person name="Ram K.R."/>
            <person name="Rand D."/>
            <person name="Rasmussen M.D."/>
            <person name="Reed L.K."/>
            <person name="Reenan R."/>
            <person name="Reily A."/>
            <person name="Remington K.A."/>
            <person name="Rieger T.T."/>
            <person name="Ritchie M.G."/>
            <person name="Robin C."/>
            <person name="Rogers Y.H."/>
            <person name="Rohde C."/>
            <person name="Rozas J."/>
            <person name="Rubenfield M.J."/>
            <person name="Ruiz A."/>
            <person name="Russo S."/>
            <person name="Salzberg S.L."/>
            <person name="Sanchez-Gracia A."/>
            <person name="Saranga D.J."/>
            <person name="Sato H."/>
            <person name="Schaeffer S.W."/>
            <person name="Schatz M.C."/>
            <person name="Schlenke T."/>
            <person name="Schwartz R."/>
            <person name="Segarra C."/>
            <person name="Singh R.S."/>
            <person name="Sirot L."/>
            <person name="Sirota M."/>
            <person name="Sisneros N.B."/>
            <person name="Smith C.D."/>
            <person name="Smith T.F."/>
            <person name="Spieth J."/>
            <person name="Stage D.E."/>
            <person name="Stark A."/>
            <person name="Stephan W."/>
            <person name="Strausberg R.L."/>
            <person name="Strempel S."/>
            <person name="Sturgill D."/>
            <person name="Sutton G."/>
            <person name="Sutton G.G."/>
            <person name="Tao W."/>
            <person name="Teichmann S."/>
            <person name="Tobari Y.N."/>
            <person name="Tomimura Y."/>
            <person name="Tsolas J.M."/>
            <person name="Valente V.L."/>
            <person name="Venter E."/>
            <person name="Venter J.C."/>
            <person name="Vicario S."/>
            <person name="Vieira F.G."/>
            <person name="Vilella A.J."/>
            <person name="Villasante A."/>
            <person name="Walenz B."/>
            <person name="Wang J."/>
            <person name="Wasserman M."/>
            <person name="Watts T."/>
            <person name="Wilson D."/>
            <person name="Wilson R.K."/>
            <person name="Wing R.A."/>
            <person name="Wolfner M.F."/>
            <person name="Wong A."/>
            <person name="Wong G.K."/>
            <person name="Wu C.I."/>
            <person name="Wu G."/>
            <person name="Yamamoto D."/>
            <person name="Yang H.P."/>
            <person name="Yang S.P."/>
            <person name="Yorke J.A."/>
            <person name="Yoshida K."/>
            <person name="Zdobnov E."/>
            <person name="Zhang P."/>
            <person name="Zhang Y."/>
            <person name="Zimin A.V."/>
            <person name="Baldwin J."/>
            <person name="Abdouelleil A."/>
            <person name="Abdulkadir J."/>
            <person name="Abebe A."/>
            <person name="Abera B."/>
            <person name="Abreu J."/>
            <person name="Acer S.C."/>
            <person name="Aftuck L."/>
            <person name="Alexander A."/>
            <person name="An P."/>
            <person name="Anderson E."/>
            <person name="Anderson S."/>
            <person name="Arachi H."/>
            <person name="Azer M."/>
            <person name="Bachantsang P."/>
            <person name="Barry A."/>
            <person name="Bayul T."/>
            <person name="Berlin A."/>
            <person name="Bessette D."/>
            <person name="Bloom T."/>
            <person name="Blye J."/>
            <person name="Boguslavskiy L."/>
            <person name="Bonnet C."/>
            <person name="Boukhgalter B."/>
            <person name="Bourzgui I."/>
            <person name="Brown A."/>
            <person name="Cahill P."/>
            <person name="Channer S."/>
            <person name="Cheshatsang Y."/>
            <person name="Chuda L."/>
            <person name="Citroen M."/>
            <person name="Collymore A."/>
            <person name="Cooke P."/>
            <person name="Costello M."/>
            <person name="D'Aco K."/>
            <person name="Daza R."/>
            <person name="De Haan G."/>
            <person name="DeGray S."/>
            <person name="DeMaso C."/>
            <person name="Dhargay N."/>
            <person name="Dooley K."/>
            <person name="Dooley E."/>
            <person name="Doricent M."/>
            <person name="Dorje P."/>
            <person name="Dorjee K."/>
            <person name="Dupes A."/>
            <person name="Elong R."/>
            <person name="Falk J."/>
            <person name="Farina A."/>
            <person name="Faro S."/>
            <person name="Ferguson D."/>
            <person name="Fisher S."/>
            <person name="Foley C.D."/>
            <person name="Franke A."/>
            <person name="Friedrich D."/>
            <person name="Gadbois L."/>
            <person name="Gearin G."/>
            <person name="Gearin C.R."/>
            <person name="Giannoukos G."/>
            <person name="Goode T."/>
            <person name="Graham J."/>
            <person name="Grandbois E."/>
            <person name="Grewal S."/>
            <person name="Gyaltsen K."/>
            <person name="Hafez N."/>
            <person name="Hagos B."/>
            <person name="Hall J."/>
            <person name="Henson C."/>
            <person name="Hollinger A."/>
            <person name="Honan T."/>
            <person name="Huard M.D."/>
            <person name="Hughes L."/>
            <person name="Hurhula B."/>
            <person name="Husby M.E."/>
            <person name="Kamat A."/>
            <person name="Kanga B."/>
            <person name="Kashin S."/>
            <person name="Khazanovich D."/>
            <person name="Kisner P."/>
            <person name="Lance K."/>
            <person name="Lara M."/>
            <person name="Lee W."/>
            <person name="Lennon N."/>
            <person name="Letendre F."/>
            <person name="LeVine R."/>
            <person name="Lipovsky A."/>
            <person name="Liu X."/>
            <person name="Liu J."/>
            <person name="Liu S."/>
            <person name="Lokyitsang T."/>
            <person name="Lokyitsang Y."/>
            <person name="Lubonja R."/>
            <person name="Lui A."/>
            <person name="MacDonald P."/>
            <person name="Magnisalis V."/>
            <person name="Maru K."/>
            <person name="Matthews C."/>
            <person name="McCusker W."/>
            <person name="McDonough S."/>
            <person name="Mehta T."/>
            <person name="Meldrim J."/>
            <person name="Meneus L."/>
            <person name="Mihai O."/>
            <person name="Mihalev A."/>
            <person name="Mihova T."/>
            <person name="Mittelman R."/>
            <person name="Mlenga V."/>
            <person name="Montmayeur A."/>
            <person name="Mulrain L."/>
            <person name="Navidi A."/>
            <person name="Naylor J."/>
            <person name="Negash T."/>
            <person name="Nguyen T."/>
            <person name="Nguyen N."/>
            <person name="Nicol R."/>
            <person name="Norbu C."/>
            <person name="Norbu N."/>
            <person name="Novod N."/>
            <person name="O'Neill B."/>
            <person name="Osman S."/>
            <person name="Markiewicz E."/>
            <person name="Oyono O.L."/>
            <person name="Patti C."/>
            <person name="Phunkhang P."/>
            <person name="Pierre F."/>
            <person name="Priest M."/>
            <person name="Raghuraman S."/>
            <person name="Rege F."/>
            <person name="Reyes R."/>
            <person name="Rise C."/>
            <person name="Rogov P."/>
            <person name="Ross K."/>
            <person name="Ryan E."/>
            <person name="Settipalli S."/>
            <person name="Shea T."/>
            <person name="Sherpa N."/>
            <person name="Shi L."/>
            <person name="Shih D."/>
            <person name="Sparrow T."/>
            <person name="Spaulding J."/>
            <person name="Stalker J."/>
            <person name="Stange-Thomann N."/>
            <person name="Stavropoulos S."/>
            <person name="Stone C."/>
            <person name="Strader C."/>
            <person name="Tesfaye S."/>
            <person name="Thomson T."/>
            <person name="Thoulutsang Y."/>
            <person name="Thoulutsang D."/>
            <person name="Topham K."/>
            <person name="Topping I."/>
            <person name="Tsamla T."/>
            <person name="Vassiliev H."/>
            <person name="Vo A."/>
            <person name="Wangchuk T."/>
            <person name="Wangdi T."/>
            <person name="Weiand M."/>
            <person name="Wilkinson J."/>
            <person name="Wilson A."/>
            <person name="Yadav S."/>
            <person name="Young G."/>
            <person name="Yu Q."/>
            <person name="Zembek L."/>
            <person name="Zhong D."/>
            <person name="Zimmer A."/>
            <person name="Zwirko Z."/>
            <person name="Jaffe D.B."/>
            <person name="Alvarez P."/>
            <person name="Brockman W."/>
            <person name="Butler J."/>
            <person name="Chin C."/>
            <person name="Gnerre S."/>
            <person name="Grabherr M."/>
            <person name="Kleber M."/>
            <person name="Mauceli E."/>
            <person name="MacCallum I."/>
        </authorList>
    </citation>
    <scope>NUCLEOTIDE SEQUENCE [LARGE SCALE GENOMIC DNA]</scope>
    <source>
        <strain evidence="4">Tucson 15010-1051.87</strain>
    </source>
</reference>
<dbReference type="InterPro" id="IPR031732">
    <property type="entry name" value="DUF4729"/>
</dbReference>
<evidence type="ECO:0000313" key="4">
    <source>
        <dbReference type="Proteomes" id="UP000008792"/>
    </source>
</evidence>
<organism evidence="3 4">
    <name type="scientific">Drosophila virilis</name>
    <name type="common">Fruit fly</name>
    <dbReference type="NCBI Taxonomy" id="7244"/>
    <lineage>
        <taxon>Eukaryota</taxon>
        <taxon>Metazoa</taxon>
        <taxon>Ecdysozoa</taxon>
        <taxon>Arthropoda</taxon>
        <taxon>Hexapoda</taxon>
        <taxon>Insecta</taxon>
        <taxon>Pterygota</taxon>
        <taxon>Neoptera</taxon>
        <taxon>Endopterygota</taxon>
        <taxon>Diptera</taxon>
        <taxon>Brachycera</taxon>
        <taxon>Muscomorpha</taxon>
        <taxon>Ephydroidea</taxon>
        <taxon>Drosophilidae</taxon>
        <taxon>Drosophila</taxon>
    </lineage>
</organism>
<feature type="compositionally biased region" description="Polar residues" evidence="1">
    <location>
        <begin position="1"/>
        <end position="10"/>
    </location>
</feature>